<comment type="caution">
    <text evidence="1">The sequence shown here is derived from an EMBL/GenBank/DDBJ whole genome shotgun (WGS) entry which is preliminary data.</text>
</comment>
<organism evidence="1 2">
    <name type="scientific">Agrobacterium rosae</name>
    <dbReference type="NCBI Taxonomy" id="1972867"/>
    <lineage>
        <taxon>Bacteria</taxon>
        <taxon>Pseudomonadati</taxon>
        <taxon>Pseudomonadota</taxon>
        <taxon>Alphaproteobacteria</taxon>
        <taxon>Hyphomicrobiales</taxon>
        <taxon>Rhizobiaceae</taxon>
        <taxon>Rhizobium/Agrobacterium group</taxon>
        <taxon>Agrobacterium</taxon>
    </lineage>
</organism>
<dbReference type="RefSeq" id="WP_146258628.1">
    <property type="nucleotide sequence ID" value="NZ_CP192764.1"/>
</dbReference>
<evidence type="ECO:0008006" key="3">
    <source>
        <dbReference type="Google" id="ProtNLM"/>
    </source>
</evidence>
<evidence type="ECO:0000313" key="1">
    <source>
        <dbReference type="EMBL" id="MDX8329517.1"/>
    </source>
</evidence>
<reference evidence="1" key="1">
    <citation type="journal article" date="2023" name="Phytobiomes J">
        <title>Deciphering the key players within the bacterial microbiota associated with aerial crown gall tumors on rhododendron: Insights into the gallobiome.</title>
        <authorList>
            <person name="Kuzmanovic N."/>
            <person name="Nesme J."/>
            <person name="Wolf J."/>
            <person name="Neumann-Schaal M."/>
            <person name="Petersen J."/>
            <person name="Fernandez-Gnecco G."/>
            <person name="Sproeer C."/>
            <person name="Bunk B."/>
            <person name="Overmann J."/>
            <person name="Sorensen S.J."/>
            <person name="Idczak E."/>
            <person name="Smalla K."/>
        </authorList>
    </citation>
    <scope>NUCLEOTIDE SEQUENCE [LARGE SCALE GENOMIC DNA]</scope>
    <source>
        <strain evidence="1">Rho-14.1</strain>
    </source>
</reference>
<keyword evidence="2" id="KW-1185">Reference proteome</keyword>
<protein>
    <recommendedName>
        <fullName evidence="3">Transmembrane protein</fullName>
    </recommendedName>
</protein>
<name>A0ABU4VWI2_9HYPH</name>
<evidence type="ECO:0000313" key="2">
    <source>
        <dbReference type="Proteomes" id="UP001277561"/>
    </source>
</evidence>
<gene>
    <name evidence="1" type="ORF">RMS29_09775</name>
</gene>
<dbReference type="GeneID" id="86878056"/>
<dbReference type="EMBL" id="JAVRAD010000003">
    <property type="protein sequence ID" value="MDX8329517.1"/>
    <property type="molecule type" value="Genomic_DNA"/>
</dbReference>
<sequence>MSEFIGRNLGTTFLILLASFSMMSAWALISDPILLKRMTSETCDARFAELRKASDGDGTSQPSTRFLRSNFSSVVYPVSLAMEKVVLERFEYHGIRLPDMLSFKVYDTGHITIHTYDDSNQRIGSYDFDYCGQMF</sequence>
<proteinExistence type="predicted"/>
<dbReference type="Proteomes" id="UP001277561">
    <property type="component" value="Unassembled WGS sequence"/>
</dbReference>
<accession>A0ABU4VWI2</accession>